<protein>
    <submittedName>
        <fullName evidence="1">Uncharacterized protein</fullName>
    </submittedName>
</protein>
<reference evidence="1" key="2">
    <citation type="journal article" date="2015" name="Fish Shellfish Immunol.">
        <title>Early steps in the European eel (Anguilla anguilla)-Vibrio vulnificus interaction in the gills: Role of the RtxA13 toxin.</title>
        <authorList>
            <person name="Callol A."/>
            <person name="Pajuelo D."/>
            <person name="Ebbesson L."/>
            <person name="Teles M."/>
            <person name="MacKenzie S."/>
            <person name="Amaro C."/>
        </authorList>
    </citation>
    <scope>NUCLEOTIDE SEQUENCE</scope>
</reference>
<organism evidence="1">
    <name type="scientific">Anguilla anguilla</name>
    <name type="common">European freshwater eel</name>
    <name type="synonym">Muraena anguilla</name>
    <dbReference type="NCBI Taxonomy" id="7936"/>
    <lineage>
        <taxon>Eukaryota</taxon>
        <taxon>Metazoa</taxon>
        <taxon>Chordata</taxon>
        <taxon>Craniata</taxon>
        <taxon>Vertebrata</taxon>
        <taxon>Euteleostomi</taxon>
        <taxon>Actinopterygii</taxon>
        <taxon>Neopterygii</taxon>
        <taxon>Teleostei</taxon>
        <taxon>Anguilliformes</taxon>
        <taxon>Anguillidae</taxon>
        <taxon>Anguilla</taxon>
    </lineage>
</organism>
<evidence type="ECO:0000313" key="1">
    <source>
        <dbReference type="EMBL" id="JAH39093.1"/>
    </source>
</evidence>
<dbReference type="AlphaFoldDB" id="A0A0E9SEZ5"/>
<sequence length="35" mass="3941">MIIWAKTVGNLKFLSRDVSLMLAPKGTVFETVFQV</sequence>
<accession>A0A0E9SEZ5</accession>
<name>A0A0E9SEZ5_ANGAN</name>
<dbReference type="EMBL" id="GBXM01069484">
    <property type="protein sequence ID" value="JAH39093.1"/>
    <property type="molecule type" value="Transcribed_RNA"/>
</dbReference>
<reference evidence="1" key="1">
    <citation type="submission" date="2014-11" db="EMBL/GenBank/DDBJ databases">
        <authorList>
            <person name="Amaro Gonzalez C."/>
        </authorList>
    </citation>
    <scope>NUCLEOTIDE SEQUENCE</scope>
</reference>
<proteinExistence type="predicted"/>